<feature type="transmembrane region" description="Helical" evidence="1">
    <location>
        <begin position="106"/>
        <end position="124"/>
    </location>
</feature>
<evidence type="ECO:0000313" key="2">
    <source>
        <dbReference type="EMBL" id="MBB2201036.1"/>
    </source>
</evidence>
<evidence type="ECO:0008006" key="4">
    <source>
        <dbReference type="Google" id="ProtNLM"/>
    </source>
</evidence>
<gene>
    <name evidence="2" type="ORF">HLH28_05485</name>
</gene>
<evidence type="ECO:0000313" key="3">
    <source>
        <dbReference type="Proteomes" id="UP000578030"/>
    </source>
</evidence>
<feature type="transmembrane region" description="Helical" evidence="1">
    <location>
        <begin position="201"/>
        <end position="224"/>
    </location>
</feature>
<feature type="transmembrane region" description="Helical" evidence="1">
    <location>
        <begin position="44"/>
        <end position="64"/>
    </location>
</feature>
<feature type="transmembrane region" description="Helical" evidence="1">
    <location>
        <begin position="266"/>
        <end position="285"/>
    </location>
</feature>
<feature type="transmembrane region" description="Helical" evidence="1">
    <location>
        <begin position="131"/>
        <end position="148"/>
    </location>
</feature>
<keyword evidence="1" id="KW-0472">Membrane</keyword>
<feature type="transmembrane region" description="Helical" evidence="1">
    <location>
        <begin position="325"/>
        <end position="358"/>
    </location>
</feature>
<organism evidence="2 3">
    <name type="scientific">Gluconacetobacter tumulisoli</name>
    <dbReference type="NCBI Taxonomy" id="1286189"/>
    <lineage>
        <taxon>Bacteria</taxon>
        <taxon>Pseudomonadati</taxon>
        <taxon>Pseudomonadota</taxon>
        <taxon>Alphaproteobacteria</taxon>
        <taxon>Acetobacterales</taxon>
        <taxon>Acetobacteraceae</taxon>
        <taxon>Gluconacetobacter</taxon>
    </lineage>
</organism>
<evidence type="ECO:0000256" key="1">
    <source>
        <dbReference type="SAM" id="Phobius"/>
    </source>
</evidence>
<comment type="caution">
    <text evidence="2">The sequence shown here is derived from an EMBL/GenBank/DDBJ whole genome shotgun (WGS) entry which is preliminary data.</text>
</comment>
<dbReference type="RefSeq" id="WP_182955632.1">
    <property type="nucleotide sequence ID" value="NZ_JABEQM010000003.1"/>
</dbReference>
<protein>
    <recommendedName>
        <fullName evidence="4">Glycosyltransferase RgtA/B/C/D-like domain-containing protein</fullName>
    </recommendedName>
</protein>
<proteinExistence type="predicted"/>
<feature type="transmembrane region" description="Helical" evidence="1">
    <location>
        <begin position="160"/>
        <end position="189"/>
    </location>
</feature>
<dbReference type="Proteomes" id="UP000578030">
    <property type="component" value="Unassembled WGS sequence"/>
</dbReference>
<name>A0A7W4K641_9PROT</name>
<feature type="transmembrane region" description="Helical" evidence="1">
    <location>
        <begin position="12"/>
        <end position="32"/>
    </location>
</feature>
<sequence length="470" mass="52570">MESLIERRFISVFLCIFAMTIFSFGQILIPGYTPDDFLTGNSYLPAALYFSQGRFTEGVLIHALNMSHLTMFNVGFGFSLMVLLLYAFLIAYLLKLCVPGTFDIRLVGAAGLYIAASPFMATLLNYRQVEFDLAVGLSFLCLGIYFHQKYMSGDRWGIDIPVASALFCFSLGCYQVIIVIIFLYVSFLVVRRKYEGEVIGLPYLVKAYSAPFCAVVLYMVLFAATKNIAGVNNWDQRGSLLGLSGIGTRLHDIYDVTKFSFDINTIHISAKILISMYLLFLAGMAQARNRQVTVMVFLASLASYVVVLLPISVLSSWDPTPRTLLGVYFVIGFWVLWTAGTAGIFVRGTALFLGLLSVHSMMESNSFLIDQIKENRWDMNVAWSLIKDIRVFEKNQQPSSLSVVVHPSYYGRSSFRVGWSIKGLLYEAGHVEWPISDPTPDMRAQCDGSVHFPVAGYLHRQKDNGILACL</sequence>
<feature type="transmembrane region" description="Helical" evidence="1">
    <location>
        <begin position="292"/>
        <end position="313"/>
    </location>
</feature>
<dbReference type="EMBL" id="JABEQM010000003">
    <property type="protein sequence ID" value="MBB2201036.1"/>
    <property type="molecule type" value="Genomic_DNA"/>
</dbReference>
<keyword evidence="3" id="KW-1185">Reference proteome</keyword>
<keyword evidence="1" id="KW-1133">Transmembrane helix</keyword>
<accession>A0A7W4K641</accession>
<reference evidence="2 3" key="1">
    <citation type="submission" date="2020-04" db="EMBL/GenBank/DDBJ databases">
        <title>Description of novel Gluconacetobacter.</title>
        <authorList>
            <person name="Sombolestani A."/>
        </authorList>
    </citation>
    <scope>NUCLEOTIDE SEQUENCE [LARGE SCALE GENOMIC DNA]</scope>
    <source>
        <strain evidence="2 3">LMG 27802</strain>
    </source>
</reference>
<keyword evidence="1" id="KW-0812">Transmembrane</keyword>
<feature type="transmembrane region" description="Helical" evidence="1">
    <location>
        <begin position="71"/>
        <end position="94"/>
    </location>
</feature>
<dbReference type="AlphaFoldDB" id="A0A7W4K641"/>